<dbReference type="HOGENOM" id="CLU_2327398_0_0_2"/>
<protein>
    <submittedName>
        <fullName evidence="1">Uncharacterized protein</fullName>
    </submittedName>
</protein>
<proteinExistence type="predicted"/>
<gene>
    <name evidence="1" type="ordered locus">Tpen_1864</name>
</gene>
<dbReference type="AlphaFoldDB" id="A1S1C9"/>
<dbReference type="RefSeq" id="WP_011751384.1">
    <property type="nucleotide sequence ID" value="NC_008696.1"/>
</dbReference>
<evidence type="ECO:0000313" key="2">
    <source>
        <dbReference type="Proteomes" id="UP000000641"/>
    </source>
</evidence>
<dbReference type="EnsemblBacteria" id="ABL79259">
    <property type="protein sequence ID" value="ABL79259"/>
    <property type="gene ID" value="Tpen_1864"/>
</dbReference>
<keyword evidence="2" id="KW-1185">Reference proteome</keyword>
<dbReference type="GeneID" id="4600340"/>
<dbReference type="KEGG" id="tpe:Tpen_1864"/>
<dbReference type="Proteomes" id="UP000000641">
    <property type="component" value="Plasmid pTPEN01"/>
</dbReference>
<organism evidence="1 2">
    <name type="scientific">Thermofilum pendens (strain DSM 2475 / Hrk 5)</name>
    <dbReference type="NCBI Taxonomy" id="368408"/>
    <lineage>
        <taxon>Archaea</taxon>
        <taxon>Thermoproteota</taxon>
        <taxon>Thermoprotei</taxon>
        <taxon>Thermofilales</taxon>
        <taxon>Thermofilaceae</taxon>
        <taxon>Thermofilum</taxon>
    </lineage>
</organism>
<keyword evidence="1" id="KW-0614">Plasmid</keyword>
<sequence>MRAKDFLVEEVREWLAEYLARHQGGIATVLARYAARDLRRYHPVAVSLAITQVKMVTDKLGRVWVLDDKLTRYAKVRKYVYRRENGGVGEVVREYYAN</sequence>
<geneLocation type="plasmid" evidence="1 2">
    <name>pTPEN01</name>
</geneLocation>
<dbReference type="EMBL" id="CP000506">
    <property type="protein sequence ID" value="ABL79259.1"/>
    <property type="molecule type" value="Genomic_DNA"/>
</dbReference>
<name>A1S1C9_THEPD</name>
<evidence type="ECO:0000313" key="1">
    <source>
        <dbReference type="EMBL" id="ABL79259.1"/>
    </source>
</evidence>
<accession>A1S1C9</accession>
<reference evidence="2" key="1">
    <citation type="journal article" date="2008" name="J. Bacteriol.">
        <title>Genome sequence of Thermofilum pendens reveals an exceptional loss of biosynthetic pathways without genome reduction.</title>
        <authorList>
            <person name="Anderson I."/>
            <person name="Rodriguez J."/>
            <person name="Susanti D."/>
            <person name="Porat I."/>
            <person name="Reich C."/>
            <person name="Ulrich L.E."/>
            <person name="Elkins J.G."/>
            <person name="Mavromatis K."/>
            <person name="Lykidis A."/>
            <person name="Kim E."/>
            <person name="Thompson L.S."/>
            <person name="Nolan M."/>
            <person name="Land M."/>
            <person name="Copeland A."/>
            <person name="Lapidus A."/>
            <person name="Lucas S."/>
            <person name="Detter C."/>
            <person name="Zhulin I.B."/>
            <person name="Olsen G.J."/>
            <person name="Whitman W."/>
            <person name="Mukhopadhyay B."/>
            <person name="Bristow J."/>
            <person name="Kyrpides N."/>
        </authorList>
    </citation>
    <scope>NUCLEOTIDE SEQUENCE [LARGE SCALE GENOMIC DNA]</scope>
    <source>
        <strain evidence="2">DSM 2475 / Hrk 5</strain>
        <plasmid evidence="2">pTPEN01</plasmid>
    </source>
</reference>